<feature type="compositionally biased region" description="Low complexity" evidence="1">
    <location>
        <begin position="25"/>
        <end position="45"/>
    </location>
</feature>
<organism evidence="2 3">
    <name type="scientific">Streptomyces puniciscabiei</name>
    <dbReference type="NCBI Taxonomy" id="164348"/>
    <lineage>
        <taxon>Bacteria</taxon>
        <taxon>Bacillati</taxon>
        <taxon>Actinomycetota</taxon>
        <taxon>Actinomycetes</taxon>
        <taxon>Kitasatosporales</taxon>
        <taxon>Streptomycetaceae</taxon>
        <taxon>Streptomyces</taxon>
    </lineage>
</organism>
<proteinExistence type="predicted"/>
<comment type="caution">
    <text evidence="2">The sequence shown here is derived from an EMBL/GenBank/DDBJ whole genome shotgun (WGS) entry which is preliminary data.</text>
</comment>
<dbReference type="AlphaFoldDB" id="A0A542U850"/>
<feature type="region of interest" description="Disordered" evidence="1">
    <location>
        <begin position="25"/>
        <end position="91"/>
    </location>
</feature>
<accession>A0A542U850</accession>
<dbReference type="Proteomes" id="UP000318103">
    <property type="component" value="Unassembled WGS sequence"/>
</dbReference>
<dbReference type="EMBL" id="VFNX01000001">
    <property type="protein sequence ID" value="TQK95228.1"/>
    <property type="molecule type" value="Genomic_DNA"/>
</dbReference>
<evidence type="ECO:0000313" key="2">
    <source>
        <dbReference type="EMBL" id="TQK95228.1"/>
    </source>
</evidence>
<feature type="compositionally biased region" description="Low complexity" evidence="1">
    <location>
        <begin position="76"/>
        <end position="89"/>
    </location>
</feature>
<sequence>MKIGHAAACGLEHVTAVALTVTAVQGRSTSRLGRGSRAYGVGDPAVAPPPGGPSKEASLGSWTPQGGRLRDRGLRWRSPPSCPGSSAGAVRRPLDQLDYGTDRASITNSQWEPPLSHHDRIVSGRLPPRTQSCPTASPFLGREHWHPLPAPGRGGCSLFRCLGLASPFDRRFGRFGQQMVVLSVWGVRGRGPGRGVVGEQEGRLTPPALHTGQDRATCAAPGTLFRQPLERDEALGVHRGPGEG</sequence>
<reference evidence="2 3" key="1">
    <citation type="submission" date="2019-06" db="EMBL/GenBank/DDBJ databases">
        <title>Sequencing the genomes of 1000 actinobacteria strains.</title>
        <authorList>
            <person name="Klenk H.-P."/>
        </authorList>
    </citation>
    <scope>NUCLEOTIDE SEQUENCE [LARGE SCALE GENOMIC DNA]</scope>
    <source>
        <strain evidence="2 3">DSM 41929</strain>
    </source>
</reference>
<name>A0A542U850_9ACTN</name>
<protein>
    <submittedName>
        <fullName evidence="2">Uncharacterized protein</fullName>
    </submittedName>
</protein>
<evidence type="ECO:0000313" key="3">
    <source>
        <dbReference type="Proteomes" id="UP000318103"/>
    </source>
</evidence>
<gene>
    <name evidence="2" type="ORF">FB563_0100</name>
</gene>
<evidence type="ECO:0000256" key="1">
    <source>
        <dbReference type="SAM" id="MobiDB-lite"/>
    </source>
</evidence>
<keyword evidence="3" id="KW-1185">Reference proteome</keyword>